<keyword evidence="2" id="KW-1185">Reference proteome</keyword>
<dbReference type="EMBL" id="CAJVPT010029978">
    <property type="protein sequence ID" value="CAG8692630.1"/>
    <property type="molecule type" value="Genomic_DNA"/>
</dbReference>
<sequence length="183" mass="20334">SKKDQAEEIESMQNDRSLYKLIHTKLLSASLDGPSEGDGAKRKKSLEGRVLELSKNAKLGKGETDVRRAEHNKAPRHIREGIVAKQKEKREKQLQEVRYASNTCDCSLIPCQAKDLGNYHPTIKRLLSDPDKVSRPKKRERGLGMGIGSFRGGVLTLGKQDIQRGQGTPSFKSKGGGKRSSRR</sequence>
<protein>
    <submittedName>
        <fullName evidence="1">10372_t:CDS:1</fullName>
    </submittedName>
</protein>
<name>A0ACA9P806_9GLOM</name>
<evidence type="ECO:0000313" key="2">
    <source>
        <dbReference type="Proteomes" id="UP000789525"/>
    </source>
</evidence>
<evidence type="ECO:0000313" key="1">
    <source>
        <dbReference type="EMBL" id="CAG8692630.1"/>
    </source>
</evidence>
<dbReference type="Proteomes" id="UP000789525">
    <property type="component" value="Unassembled WGS sequence"/>
</dbReference>
<organism evidence="1 2">
    <name type="scientific">Acaulospora colombiana</name>
    <dbReference type="NCBI Taxonomy" id="27376"/>
    <lineage>
        <taxon>Eukaryota</taxon>
        <taxon>Fungi</taxon>
        <taxon>Fungi incertae sedis</taxon>
        <taxon>Mucoromycota</taxon>
        <taxon>Glomeromycotina</taxon>
        <taxon>Glomeromycetes</taxon>
        <taxon>Diversisporales</taxon>
        <taxon>Acaulosporaceae</taxon>
        <taxon>Acaulospora</taxon>
    </lineage>
</organism>
<proteinExistence type="predicted"/>
<accession>A0ACA9P806</accession>
<feature type="non-terminal residue" evidence="1">
    <location>
        <position position="1"/>
    </location>
</feature>
<comment type="caution">
    <text evidence="1">The sequence shown here is derived from an EMBL/GenBank/DDBJ whole genome shotgun (WGS) entry which is preliminary data.</text>
</comment>
<gene>
    <name evidence="1" type="ORF">ACOLOM_LOCUS9891</name>
</gene>
<reference evidence="1" key="1">
    <citation type="submission" date="2021-06" db="EMBL/GenBank/DDBJ databases">
        <authorList>
            <person name="Kallberg Y."/>
            <person name="Tangrot J."/>
            <person name="Rosling A."/>
        </authorList>
    </citation>
    <scope>NUCLEOTIDE SEQUENCE</scope>
    <source>
        <strain evidence="1">CL356</strain>
    </source>
</reference>